<keyword evidence="4" id="KW-0479">Metal-binding</keyword>
<sequence length="964" mass="110712">MQLLGQIFRRYASLRAKLRAEQVSKNVSNRVGNHVRNDMGYRVTNDANRTHGEAGSPNGISRRQRERNTKIDVKIYEQLKKKMLGKPLNKVQRKYLKEKRPNFAPIFLDQLKPRMILYKTAIEVSELPLPKYPEIAFIGRSNSGKSTLINELCGRTNKAKVSKLPGCTKEIHFYKIAKPCLLCLVDLPGYGFAHSKEELRLQWNEFTLFYLKNRKNLKKVFVLIDCRVGLKTSDKELLHFFDRYNIKYQIVFSKCDLLNTKDLAIKMQIANEEIACFKNLDAPIIPLSSLKRQNLNELRREIARYQLNKTIVKNNIVMKINDLIEQRRLRKLAVGANSSLIGVGGAVEDQFNIPTGNHPNGGNTKSKSKNNATNVGDIVSKEILLSDDTISDALNRWKKLDKPVVDPPFNQCMGYHMKLIINALQEKFLRQCREEFNENDLNIIDNVIEKCSKLGHQDEILADSSSRQVNGAELFCVNSTQSHYNKGTTYMQNKQRKYKKGLELSEQQLEGDREKKHIWGETIDDISSKHVSADLSPWGRSHGGARKKICAEQNEKNYERSDETLSEQTWDAELPVGDNHATYCTNGLDVPHSGRGKNKTGDYSNLPLLSNIDSMELEKELLLDSLLLSDEKNKNKYEYLHCENVKMDNLFEENNSKSWSDQFKREDYSKVKESILLEEEDTYTPEDYASGLKRSKAATQNGDSLSNYTFNIKDKDTHQIYEKIKSDSYKMYSSRQLENLDIQTSWGTPGQGKNVQRGKPHITTVRSASQGDSTTVEKSSPISSGSSGELPPHQRASPTYGQNTGVKKRYIGLKTRSSIIKGTKKLKLFGKKRTTDIVHVPIDLATDYFKLSNNSTVYDKRKNSWNYINSKYNKWLKKMTRKKISTEITSPVKKVDVMVRYAQKQESKYKKEKNKVLMRKKNLGMITKPPNHKKASKISKNYTLSDEQKIFDREAFFKYRDVQK</sequence>
<evidence type="ECO:0000256" key="4">
    <source>
        <dbReference type="ARBA" id="ARBA00022723"/>
    </source>
</evidence>
<keyword evidence="9" id="KW-0131">Cell cycle</keyword>
<dbReference type="PROSITE" id="PS51706">
    <property type="entry name" value="G_ENGB"/>
    <property type="match status" value="1"/>
</dbReference>
<dbReference type="GO" id="GO:0051301">
    <property type="term" value="P:cell division"/>
    <property type="evidence" value="ECO:0007669"/>
    <property type="project" value="UniProtKB-KW"/>
</dbReference>
<dbReference type="Pfam" id="PF01926">
    <property type="entry name" value="MMR_HSR1"/>
    <property type="match status" value="1"/>
</dbReference>
<feature type="compositionally biased region" description="Polar residues" evidence="11">
    <location>
        <begin position="764"/>
        <end position="778"/>
    </location>
</feature>
<dbReference type="GO" id="GO:0005525">
    <property type="term" value="F:GTP binding"/>
    <property type="evidence" value="ECO:0007669"/>
    <property type="project" value="UniProtKB-KW"/>
</dbReference>
<dbReference type="SUPFAM" id="SSF52540">
    <property type="entry name" value="P-loop containing nucleoside triphosphate hydrolases"/>
    <property type="match status" value="1"/>
</dbReference>
<evidence type="ECO:0000259" key="12">
    <source>
        <dbReference type="PROSITE" id="PS51706"/>
    </source>
</evidence>
<keyword evidence="6" id="KW-0460">Magnesium</keyword>
<dbReference type="GeneID" id="24267936"/>
<dbReference type="InterPro" id="IPR006073">
    <property type="entry name" value="GTP-bd"/>
</dbReference>
<dbReference type="EMBL" id="KQ001670">
    <property type="protein sequence ID" value="KJP87727.1"/>
    <property type="molecule type" value="Genomic_DNA"/>
</dbReference>
<keyword evidence="10" id="KW-0175">Coiled coil</keyword>
<evidence type="ECO:0000256" key="11">
    <source>
        <dbReference type="SAM" id="MobiDB-lite"/>
    </source>
</evidence>
<evidence type="ECO:0000256" key="8">
    <source>
        <dbReference type="ARBA" id="ARBA00023210"/>
    </source>
</evidence>
<dbReference type="HAMAP" id="MF_00321">
    <property type="entry name" value="GTPase_EngB"/>
    <property type="match status" value="1"/>
</dbReference>
<dbReference type="NCBIfam" id="TIGR03598">
    <property type="entry name" value="GTPase_YsxC"/>
    <property type="match status" value="1"/>
</dbReference>
<dbReference type="Gene3D" id="3.40.50.300">
    <property type="entry name" value="P-loop containing nucleotide triphosphate hydrolases"/>
    <property type="match status" value="1"/>
</dbReference>
<feature type="region of interest" description="Disordered" evidence="11">
    <location>
        <begin position="743"/>
        <end position="804"/>
    </location>
</feature>
<keyword evidence="7" id="KW-0342">GTP-binding</keyword>
<comment type="similarity">
    <text evidence="2">Belongs to the TRAFAC class TrmE-Era-EngA-EngB-Septin-like GTPase superfamily. EngB GTPase family.</text>
</comment>
<dbReference type="InterPro" id="IPR027417">
    <property type="entry name" value="P-loop_NTPase"/>
</dbReference>
<dbReference type="RefSeq" id="XP_012335670.1">
    <property type="nucleotide sequence ID" value="XM_012480247.1"/>
</dbReference>
<accession>A0A0D9QLS0</accession>
<gene>
    <name evidence="13" type="ORF">AK88_02622</name>
</gene>
<dbReference type="PANTHER" id="PTHR11649">
    <property type="entry name" value="MSS1/TRME-RELATED GTP-BINDING PROTEIN"/>
    <property type="match status" value="1"/>
</dbReference>
<feature type="coiled-coil region" evidence="10">
    <location>
        <begin position="288"/>
        <end position="315"/>
    </location>
</feature>
<dbReference type="PANTHER" id="PTHR11649:SF13">
    <property type="entry name" value="ENGB-TYPE G DOMAIN-CONTAINING PROTEIN"/>
    <property type="match status" value="1"/>
</dbReference>
<name>A0A0D9QLS0_PLAFR</name>
<dbReference type="AlphaFoldDB" id="A0A0D9QLS0"/>
<evidence type="ECO:0000256" key="9">
    <source>
        <dbReference type="ARBA" id="ARBA00023306"/>
    </source>
</evidence>
<keyword evidence="3" id="KW-0132">Cell division</keyword>
<dbReference type="InterPro" id="IPR019987">
    <property type="entry name" value="GTP-bd_ribosome_bio_YsxC"/>
</dbReference>
<dbReference type="Proteomes" id="UP000054561">
    <property type="component" value="Unassembled WGS sequence"/>
</dbReference>
<dbReference type="CDD" id="cd01876">
    <property type="entry name" value="YihA_EngB"/>
    <property type="match status" value="1"/>
</dbReference>
<feature type="domain" description="EngB-type G" evidence="12">
    <location>
        <begin position="131"/>
        <end position="308"/>
    </location>
</feature>
<protein>
    <submittedName>
        <fullName evidence="13">Ribosome biogenesis GTP-binding protein YsxC</fullName>
    </submittedName>
</protein>
<feature type="compositionally biased region" description="Polar residues" evidence="11">
    <location>
        <begin position="743"/>
        <end position="754"/>
    </location>
</feature>
<evidence type="ECO:0000256" key="6">
    <source>
        <dbReference type="ARBA" id="ARBA00022842"/>
    </source>
</evidence>
<evidence type="ECO:0000256" key="7">
    <source>
        <dbReference type="ARBA" id="ARBA00023134"/>
    </source>
</evidence>
<organism evidence="13 14">
    <name type="scientific">Plasmodium fragile</name>
    <dbReference type="NCBI Taxonomy" id="5857"/>
    <lineage>
        <taxon>Eukaryota</taxon>
        <taxon>Sar</taxon>
        <taxon>Alveolata</taxon>
        <taxon>Apicomplexa</taxon>
        <taxon>Aconoidasida</taxon>
        <taxon>Haemosporida</taxon>
        <taxon>Plasmodiidae</taxon>
        <taxon>Plasmodium</taxon>
        <taxon>Plasmodium (Plasmodium)</taxon>
    </lineage>
</organism>
<evidence type="ECO:0000313" key="13">
    <source>
        <dbReference type="EMBL" id="KJP87727.1"/>
    </source>
</evidence>
<evidence type="ECO:0000313" key="14">
    <source>
        <dbReference type="Proteomes" id="UP000054561"/>
    </source>
</evidence>
<evidence type="ECO:0000256" key="1">
    <source>
        <dbReference type="ARBA" id="ARBA00001946"/>
    </source>
</evidence>
<keyword evidence="8" id="KW-0717">Septation</keyword>
<evidence type="ECO:0000256" key="10">
    <source>
        <dbReference type="SAM" id="Coils"/>
    </source>
</evidence>
<evidence type="ECO:0000256" key="5">
    <source>
        <dbReference type="ARBA" id="ARBA00022741"/>
    </source>
</evidence>
<keyword evidence="5" id="KW-0547">Nucleotide-binding</keyword>
<dbReference type="GO" id="GO:0046872">
    <property type="term" value="F:metal ion binding"/>
    <property type="evidence" value="ECO:0007669"/>
    <property type="project" value="UniProtKB-KW"/>
</dbReference>
<feature type="region of interest" description="Disordered" evidence="11">
    <location>
        <begin position="40"/>
        <end position="67"/>
    </location>
</feature>
<reference evidence="13 14" key="1">
    <citation type="submission" date="2014-03" db="EMBL/GenBank/DDBJ databases">
        <title>The Genome Sequence of Plasmodium fragile nilgiri.</title>
        <authorList>
            <consortium name="The Broad Institute Genomics Platform"/>
            <consortium name="The Broad Institute Genome Sequencing Center for Infectious Disease"/>
            <person name="Neafsey D."/>
            <person name="Duraisingh M."/>
            <person name="Young S.K."/>
            <person name="Zeng Q."/>
            <person name="Gargeya S."/>
            <person name="Abouelleil A."/>
            <person name="Alvarado L."/>
            <person name="Chapman S.B."/>
            <person name="Gainer-Dewar J."/>
            <person name="Goldberg J."/>
            <person name="Griggs A."/>
            <person name="Gujja S."/>
            <person name="Hansen M."/>
            <person name="Howarth C."/>
            <person name="Imamovic A."/>
            <person name="Larimer J."/>
            <person name="Pearson M."/>
            <person name="Poon T.W."/>
            <person name="Priest M."/>
            <person name="Roberts A."/>
            <person name="Saif S."/>
            <person name="Shea T."/>
            <person name="Sykes S."/>
            <person name="Wortman J."/>
            <person name="Nusbaum C."/>
            <person name="Birren B."/>
        </authorList>
    </citation>
    <scope>NUCLEOTIDE SEQUENCE [LARGE SCALE GENOMIC DNA]</scope>
    <source>
        <strain evidence="14">nilgiri</strain>
    </source>
</reference>
<dbReference type="OMA" id="AKPCLLC"/>
<keyword evidence="14" id="KW-1185">Reference proteome</keyword>
<proteinExistence type="inferred from homology"/>
<evidence type="ECO:0000256" key="3">
    <source>
        <dbReference type="ARBA" id="ARBA00022618"/>
    </source>
</evidence>
<dbReference type="InterPro" id="IPR030393">
    <property type="entry name" value="G_ENGB_dom"/>
</dbReference>
<dbReference type="OrthoDB" id="391988at2759"/>
<comment type="cofactor">
    <cofactor evidence="1">
        <name>Mg(2+)</name>
        <dbReference type="ChEBI" id="CHEBI:18420"/>
    </cofactor>
</comment>
<feature type="compositionally biased region" description="Low complexity" evidence="11">
    <location>
        <begin position="779"/>
        <end position="788"/>
    </location>
</feature>
<evidence type="ECO:0000256" key="2">
    <source>
        <dbReference type="ARBA" id="ARBA00009638"/>
    </source>
</evidence>
<dbReference type="VEuPathDB" id="PlasmoDB:AK88_02622"/>